<dbReference type="RefSeq" id="WP_166466860.1">
    <property type="nucleotide sequence ID" value="NZ_CP050066.2"/>
</dbReference>
<dbReference type="NCBIfam" id="TIGR03025">
    <property type="entry name" value="EPS_sugtrans"/>
    <property type="match status" value="1"/>
</dbReference>
<evidence type="ECO:0000259" key="9">
    <source>
        <dbReference type="Pfam" id="PF02397"/>
    </source>
</evidence>
<feature type="transmembrane region" description="Helical" evidence="8">
    <location>
        <begin position="141"/>
        <end position="160"/>
    </location>
</feature>
<keyword evidence="4 8" id="KW-0812">Transmembrane</keyword>
<keyword evidence="7" id="KW-0270">Exopolysaccharide synthesis</keyword>
<dbReference type="Pfam" id="PF02397">
    <property type="entry name" value="Bac_transf"/>
    <property type="match status" value="1"/>
</dbReference>
<dbReference type="InterPro" id="IPR017475">
    <property type="entry name" value="EPS_sugar_tfrase"/>
</dbReference>
<evidence type="ECO:0000256" key="3">
    <source>
        <dbReference type="ARBA" id="ARBA00022679"/>
    </source>
</evidence>
<dbReference type="AlphaFoldDB" id="A0A6G8ZZ90"/>
<gene>
    <name evidence="10" type="ORF">HAV00_04305</name>
</gene>
<evidence type="ECO:0000256" key="8">
    <source>
        <dbReference type="SAM" id="Phobius"/>
    </source>
</evidence>
<feature type="transmembrane region" description="Helical" evidence="8">
    <location>
        <begin position="118"/>
        <end position="135"/>
    </location>
</feature>
<evidence type="ECO:0000313" key="11">
    <source>
        <dbReference type="Proteomes" id="UP000500895"/>
    </source>
</evidence>
<accession>A0A6G8ZZ90</accession>
<dbReference type="GO" id="GO:0089702">
    <property type="term" value="F:undecaprenyl-phosphate glucose phosphotransferase activity"/>
    <property type="evidence" value="ECO:0007669"/>
    <property type="project" value="UniProtKB-EC"/>
</dbReference>
<feature type="transmembrane region" description="Helical" evidence="8">
    <location>
        <begin position="314"/>
        <end position="338"/>
    </location>
</feature>
<evidence type="ECO:0000256" key="5">
    <source>
        <dbReference type="ARBA" id="ARBA00022989"/>
    </source>
</evidence>
<dbReference type="PANTHER" id="PTHR30576">
    <property type="entry name" value="COLANIC BIOSYNTHESIS UDP-GLUCOSE LIPID CARRIER TRANSFERASE"/>
    <property type="match status" value="1"/>
</dbReference>
<keyword evidence="6 8" id="KW-0472">Membrane</keyword>
<proteinExistence type="inferred from homology"/>
<evidence type="ECO:0000256" key="4">
    <source>
        <dbReference type="ARBA" id="ARBA00022692"/>
    </source>
</evidence>
<keyword evidence="3 10" id="KW-0808">Transferase</keyword>
<dbReference type="InterPro" id="IPR003362">
    <property type="entry name" value="Bact_transf"/>
</dbReference>
<dbReference type="EC" id="2.7.8.31" evidence="10"/>
<keyword evidence="5 8" id="KW-1133">Transmembrane helix</keyword>
<dbReference type="GO" id="GO:0000271">
    <property type="term" value="P:polysaccharide biosynthetic process"/>
    <property type="evidence" value="ECO:0007669"/>
    <property type="project" value="UniProtKB-KW"/>
</dbReference>
<feature type="transmembrane region" description="Helical" evidence="8">
    <location>
        <begin position="48"/>
        <end position="69"/>
    </location>
</feature>
<dbReference type="EMBL" id="CP050066">
    <property type="protein sequence ID" value="QIP05520.1"/>
    <property type="molecule type" value="Genomic_DNA"/>
</dbReference>
<sequence length="502" mass="56678">MSKAPRLSVLPSQEARQAYLDDAPEHHRDVTRRVWHHLLRPKFIETTVAIVDFLLIVTASIACSAMYYALTDGGIAAALPYAGVGLIVAVNYATIMTARRNYRLKVLTLFAKQARETIVIWSGVFAMLAVVAFTMKISINFSRGAVILFFAGGLGALLCWRQIAARFIARSLANGLFARKRIIVVAERDQSSSSRPLAELLSYGYVPVRTFEISREEIAATGITRSLQSKFCDIIEVARNERIEDVYLLLRWRNDRTIDGILDALAVLPISVHLVPDGNAARFLSYPIANVGTTWTAVLKRTPLTRVELAAKRLFDVSFAMIGLLTFLPLMLMTAVLIKLDSRGPIFFRQKRDGFNGRTFDILKFRTMHVLEDGAVVKQATRNDPRITRLGRLLRKSSIDELPQLLNVIFGDMSLVGPRPHATSHNSEYEKLIANYAFRHHVKPGLTGWAQVNGYRGETRQIEQMKQRVEHDLWYINNWSPWLDLRIVLRTLAVALWQDGAY</sequence>
<organism evidence="10 11">
    <name type="scientific">Bradyrhizobium symbiodeficiens</name>
    <dbReference type="NCBI Taxonomy" id="1404367"/>
    <lineage>
        <taxon>Bacteria</taxon>
        <taxon>Pseudomonadati</taxon>
        <taxon>Pseudomonadota</taxon>
        <taxon>Alphaproteobacteria</taxon>
        <taxon>Hyphomicrobiales</taxon>
        <taxon>Nitrobacteraceae</taxon>
        <taxon>Bradyrhizobium</taxon>
    </lineage>
</organism>
<dbReference type="InterPro" id="IPR017473">
    <property type="entry name" value="Undecaprenyl-P_gluc_Ptfrase"/>
</dbReference>
<dbReference type="GO" id="GO:0016020">
    <property type="term" value="C:membrane"/>
    <property type="evidence" value="ECO:0007669"/>
    <property type="project" value="UniProtKB-SubCell"/>
</dbReference>
<protein>
    <submittedName>
        <fullName evidence="10">Undecaprenyl-phosphate glucose phosphotransferase</fullName>
        <ecNumber evidence="10">2.7.8.31</ecNumber>
    </submittedName>
</protein>
<evidence type="ECO:0000256" key="6">
    <source>
        <dbReference type="ARBA" id="ARBA00023136"/>
    </source>
</evidence>
<dbReference type="NCBIfam" id="TIGR03023">
    <property type="entry name" value="WcaJ_sugtrans"/>
    <property type="match status" value="1"/>
</dbReference>
<name>A0A6G8ZZ90_9BRAD</name>
<feature type="domain" description="Bacterial sugar transferase" evidence="9">
    <location>
        <begin position="312"/>
        <end position="496"/>
    </location>
</feature>
<comment type="similarity">
    <text evidence="2">Belongs to the bacterial sugar transferase family.</text>
</comment>
<dbReference type="Proteomes" id="UP000500895">
    <property type="component" value="Chromosome"/>
</dbReference>
<dbReference type="Pfam" id="PF13727">
    <property type="entry name" value="CoA_binding_3"/>
    <property type="match status" value="1"/>
</dbReference>
<evidence type="ECO:0000256" key="2">
    <source>
        <dbReference type="ARBA" id="ARBA00006464"/>
    </source>
</evidence>
<evidence type="ECO:0000256" key="1">
    <source>
        <dbReference type="ARBA" id="ARBA00004141"/>
    </source>
</evidence>
<evidence type="ECO:0000256" key="7">
    <source>
        <dbReference type="ARBA" id="ARBA00023169"/>
    </source>
</evidence>
<dbReference type="GO" id="GO:0009242">
    <property type="term" value="P:colanic acid biosynthetic process"/>
    <property type="evidence" value="ECO:0007669"/>
    <property type="project" value="TreeGrafter"/>
</dbReference>
<feature type="transmembrane region" description="Helical" evidence="8">
    <location>
        <begin position="75"/>
        <end position="98"/>
    </location>
</feature>
<comment type="subcellular location">
    <subcellularLocation>
        <location evidence="1">Membrane</location>
        <topology evidence="1">Multi-pass membrane protein</topology>
    </subcellularLocation>
</comment>
<evidence type="ECO:0000313" key="10">
    <source>
        <dbReference type="EMBL" id="QIP05520.1"/>
    </source>
</evidence>
<reference evidence="10 11" key="1">
    <citation type="journal article" date="2020" name="Int. J. Syst. Evol. Microbiol.">
        <title>Description and complete genome sequences of Bradyrhizobium symbiodeficiens sp. nov., a non-symbiotic bacterium associated with legumes native to Canada.</title>
        <authorList>
            <person name="Bromfield E.S.P."/>
            <person name="Cloutier S."/>
            <person name="Nguyen H.D.T."/>
        </authorList>
    </citation>
    <scope>NUCLEOTIDE SEQUENCE [LARGE SCALE GENOMIC DNA]</scope>
    <source>
        <strain evidence="10 11">101S1MB</strain>
    </source>
</reference>
<dbReference type="PANTHER" id="PTHR30576:SF21">
    <property type="entry name" value="UDP-GLUCOSE:UNDECAPRENYL-PHOSPHATE GLUCOSE-1-PHOSPHATE TRANSFERASE"/>
    <property type="match status" value="1"/>
</dbReference>